<sequence length="157" mass="17455">MAVVEREVAASPEQVFAVLADGWTYSDWVVGTNHIRKVDASWPQPGSRLYVQSGIWPADLKGHSEVLECDRPHRLVIRPKLWPFGELTVDIRIRAAADGVSVVTIAEDVKEGPMHWVRTKLSDLVLHARNIESLRRLADLAEHRPRSPLGAGSHAST</sequence>
<evidence type="ECO:0000313" key="2">
    <source>
        <dbReference type="Proteomes" id="UP000321617"/>
    </source>
</evidence>
<dbReference type="InterPro" id="IPR019587">
    <property type="entry name" value="Polyketide_cyclase/dehydratase"/>
</dbReference>
<accession>A0A562V3G2</accession>
<dbReference type="InterPro" id="IPR023393">
    <property type="entry name" value="START-like_dom_sf"/>
</dbReference>
<name>A0A562V3G2_9ACTN</name>
<dbReference type="AlphaFoldDB" id="A0A562V3G2"/>
<dbReference type="Proteomes" id="UP000321617">
    <property type="component" value="Unassembled WGS sequence"/>
</dbReference>
<dbReference type="SUPFAM" id="SSF55961">
    <property type="entry name" value="Bet v1-like"/>
    <property type="match status" value="1"/>
</dbReference>
<dbReference type="RefSeq" id="WP_147139398.1">
    <property type="nucleotide sequence ID" value="NZ_BAABIJ010000002.1"/>
</dbReference>
<organism evidence="1 2">
    <name type="scientific">Stackebrandtia albiflava</name>
    <dbReference type="NCBI Taxonomy" id="406432"/>
    <lineage>
        <taxon>Bacteria</taxon>
        <taxon>Bacillati</taxon>
        <taxon>Actinomycetota</taxon>
        <taxon>Actinomycetes</taxon>
        <taxon>Glycomycetales</taxon>
        <taxon>Glycomycetaceae</taxon>
        <taxon>Stackebrandtia</taxon>
    </lineage>
</organism>
<gene>
    <name evidence="1" type="ORF">LX16_3104</name>
</gene>
<protein>
    <submittedName>
        <fullName evidence="1">Polyketide cyclase/dehydrase/lipid transport protein</fullName>
    </submittedName>
</protein>
<proteinExistence type="predicted"/>
<evidence type="ECO:0000313" key="1">
    <source>
        <dbReference type="EMBL" id="TWJ12347.1"/>
    </source>
</evidence>
<comment type="caution">
    <text evidence="1">The sequence shown here is derived from an EMBL/GenBank/DDBJ whole genome shotgun (WGS) entry which is preliminary data.</text>
</comment>
<dbReference type="CDD" id="cd07812">
    <property type="entry name" value="SRPBCC"/>
    <property type="match status" value="1"/>
</dbReference>
<keyword evidence="2" id="KW-1185">Reference proteome</keyword>
<dbReference type="Pfam" id="PF10604">
    <property type="entry name" value="Polyketide_cyc2"/>
    <property type="match status" value="1"/>
</dbReference>
<dbReference type="Gene3D" id="3.30.530.20">
    <property type="match status" value="1"/>
</dbReference>
<dbReference type="OrthoDB" id="4483486at2"/>
<dbReference type="EMBL" id="VLLL01000006">
    <property type="protein sequence ID" value="TWJ12347.1"/>
    <property type="molecule type" value="Genomic_DNA"/>
</dbReference>
<reference evidence="1 2" key="1">
    <citation type="journal article" date="2013" name="Stand. Genomic Sci.">
        <title>Genomic Encyclopedia of Type Strains, Phase I: The one thousand microbial genomes (KMG-I) project.</title>
        <authorList>
            <person name="Kyrpides N.C."/>
            <person name="Woyke T."/>
            <person name="Eisen J.A."/>
            <person name="Garrity G."/>
            <person name="Lilburn T.G."/>
            <person name="Beck B.J."/>
            <person name="Whitman W.B."/>
            <person name="Hugenholtz P."/>
            <person name="Klenk H.P."/>
        </authorList>
    </citation>
    <scope>NUCLEOTIDE SEQUENCE [LARGE SCALE GENOMIC DNA]</scope>
    <source>
        <strain evidence="1 2">DSM 45044</strain>
    </source>
</reference>